<evidence type="ECO:0000256" key="6">
    <source>
        <dbReference type="ARBA" id="ARBA00056384"/>
    </source>
</evidence>
<dbReference type="Proteomes" id="UP001603857">
    <property type="component" value="Unassembled WGS sequence"/>
</dbReference>
<keyword evidence="2" id="KW-0507">mRNA processing</keyword>
<dbReference type="SUPFAM" id="SSF81698">
    <property type="entry name" value="FF domain"/>
    <property type="match status" value="1"/>
</dbReference>
<organism evidence="11 12">
    <name type="scientific">Flemingia macrophylla</name>
    <dbReference type="NCBI Taxonomy" id="520843"/>
    <lineage>
        <taxon>Eukaryota</taxon>
        <taxon>Viridiplantae</taxon>
        <taxon>Streptophyta</taxon>
        <taxon>Embryophyta</taxon>
        <taxon>Tracheophyta</taxon>
        <taxon>Spermatophyta</taxon>
        <taxon>Magnoliopsida</taxon>
        <taxon>eudicotyledons</taxon>
        <taxon>Gunneridae</taxon>
        <taxon>Pentapetalae</taxon>
        <taxon>rosids</taxon>
        <taxon>fabids</taxon>
        <taxon>Fabales</taxon>
        <taxon>Fabaceae</taxon>
        <taxon>Papilionoideae</taxon>
        <taxon>50 kb inversion clade</taxon>
        <taxon>NPAAA clade</taxon>
        <taxon>indigoferoid/millettioid clade</taxon>
        <taxon>Phaseoleae</taxon>
        <taxon>Flemingia</taxon>
    </lineage>
</organism>
<evidence type="ECO:0000256" key="7">
    <source>
        <dbReference type="ARBA" id="ARBA00061317"/>
    </source>
</evidence>
<dbReference type="GO" id="GO:0070063">
    <property type="term" value="F:RNA polymerase binding"/>
    <property type="evidence" value="ECO:0007669"/>
    <property type="project" value="UniProtKB-ARBA"/>
</dbReference>
<evidence type="ECO:0000256" key="3">
    <source>
        <dbReference type="ARBA" id="ARBA00022737"/>
    </source>
</evidence>
<dbReference type="SMART" id="SM00441">
    <property type="entry name" value="FF"/>
    <property type="match status" value="1"/>
</dbReference>
<evidence type="ECO:0000256" key="5">
    <source>
        <dbReference type="ARBA" id="ARBA00023242"/>
    </source>
</evidence>
<evidence type="ECO:0000313" key="11">
    <source>
        <dbReference type="EMBL" id="KAL2332016.1"/>
    </source>
</evidence>
<dbReference type="Pfam" id="PF01846">
    <property type="entry name" value="FF"/>
    <property type="match status" value="1"/>
</dbReference>
<keyword evidence="5" id="KW-0539">Nucleus</keyword>
<comment type="caution">
    <text evidence="11">The sequence shown here is derived from an EMBL/GenBank/DDBJ whole genome shotgun (WGS) entry which is preliminary data.</text>
</comment>
<evidence type="ECO:0000313" key="12">
    <source>
        <dbReference type="Proteomes" id="UP001603857"/>
    </source>
</evidence>
<name>A0ABD1M896_9FABA</name>
<keyword evidence="12" id="KW-1185">Reference proteome</keyword>
<feature type="compositionally biased region" description="Low complexity" evidence="9">
    <location>
        <begin position="18"/>
        <end position="41"/>
    </location>
</feature>
<evidence type="ECO:0000256" key="1">
    <source>
        <dbReference type="ARBA" id="ARBA00004123"/>
    </source>
</evidence>
<reference evidence="11 12" key="1">
    <citation type="submission" date="2024-08" db="EMBL/GenBank/DDBJ databases">
        <title>Insights into the chromosomal genome structure of Flemingia macrophylla.</title>
        <authorList>
            <person name="Ding Y."/>
            <person name="Zhao Y."/>
            <person name="Bi W."/>
            <person name="Wu M."/>
            <person name="Zhao G."/>
            <person name="Gong Y."/>
            <person name="Li W."/>
            <person name="Zhang P."/>
        </authorList>
    </citation>
    <scope>NUCLEOTIDE SEQUENCE [LARGE SCALE GENOMIC DNA]</scope>
    <source>
        <strain evidence="11">DYQJB</strain>
        <tissue evidence="11">Leaf</tissue>
    </source>
</reference>
<dbReference type="PANTHER" id="PTHR11864">
    <property type="entry name" value="PRE-MRNA-PROCESSING PROTEIN PRP40"/>
    <property type="match status" value="1"/>
</dbReference>
<dbReference type="InterPro" id="IPR036517">
    <property type="entry name" value="FF_domain_sf"/>
</dbReference>
<dbReference type="AlphaFoldDB" id="A0ABD1M896"/>
<dbReference type="GO" id="GO:0006397">
    <property type="term" value="P:mRNA processing"/>
    <property type="evidence" value="ECO:0007669"/>
    <property type="project" value="UniProtKB-KW"/>
</dbReference>
<evidence type="ECO:0000256" key="9">
    <source>
        <dbReference type="SAM" id="MobiDB-lite"/>
    </source>
</evidence>
<comment type="similarity">
    <text evidence="7">Belongs to the PRPF40 family.</text>
</comment>
<evidence type="ECO:0000256" key="8">
    <source>
        <dbReference type="ARBA" id="ARBA00064817"/>
    </source>
</evidence>
<keyword evidence="4" id="KW-0508">mRNA splicing</keyword>
<sequence length="232" mass="25437">MTRDQAHKAVNQGMWPETTDTSSVVVSSTPTATSSNTSLTSNGLASNISSVTPTTTADWQLLVSRLFETYVSHSIVTSSTIGVEPSTVGKTSVAPTIDARIFGLTKNSAQQSKMPTPVENQASQDLAFLNGSSRQDIQEAKRGLPVVGKNSVILNEEKTSDDETLVHANKLEAKDAFKALLEYVNVQSDWTWAQTMREIINDKRYISQKHLGKVFYLSLTLSFHHLCKKSFP</sequence>
<dbReference type="Gene3D" id="1.10.10.440">
    <property type="entry name" value="FF domain"/>
    <property type="match status" value="1"/>
</dbReference>
<evidence type="ECO:0000256" key="2">
    <source>
        <dbReference type="ARBA" id="ARBA00022664"/>
    </source>
</evidence>
<dbReference type="GO" id="GO:0005634">
    <property type="term" value="C:nucleus"/>
    <property type="evidence" value="ECO:0007669"/>
    <property type="project" value="UniProtKB-SubCell"/>
</dbReference>
<feature type="domain" description="FF" evidence="10">
    <location>
        <begin position="170"/>
        <end position="229"/>
    </location>
</feature>
<evidence type="ECO:0000256" key="4">
    <source>
        <dbReference type="ARBA" id="ARBA00023187"/>
    </source>
</evidence>
<comment type="function">
    <text evidence="6">Binds the phosphorylated C-terminal domain (CTD) of the largest subunit of RNA polymerase II and functions as a scaffold for RNA processing machineries. May be involved in pre-mRNA splicing.</text>
</comment>
<dbReference type="InterPro" id="IPR039726">
    <property type="entry name" value="Prp40-like"/>
</dbReference>
<comment type="subunit">
    <text evidence="8">Interacts (via the WW domains) with the phosphorylated C-terminal domain of NRPB1 (via CTD domain).</text>
</comment>
<dbReference type="EMBL" id="JBGMDY010000006">
    <property type="protein sequence ID" value="KAL2332016.1"/>
    <property type="molecule type" value="Genomic_DNA"/>
</dbReference>
<proteinExistence type="inferred from homology"/>
<dbReference type="FunFam" id="1.10.10.440:FF:000013">
    <property type="entry name" value="pre-mRNA-processing protein 40A isoform X1"/>
    <property type="match status" value="1"/>
</dbReference>
<protein>
    <recommendedName>
        <fullName evidence="10">FF domain-containing protein</fullName>
    </recommendedName>
</protein>
<dbReference type="GO" id="GO:0008380">
    <property type="term" value="P:RNA splicing"/>
    <property type="evidence" value="ECO:0007669"/>
    <property type="project" value="UniProtKB-KW"/>
</dbReference>
<dbReference type="InterPro" id="IPR002713">
    <property type="entry name" value="FF_domain"/>
</dbReference>
<keyword evidence="3" id="KW-0677">Repeat</keyword>
<gene>
    <name evidence="11" type="ORF">Fmac_019597</name>
</gene>
<feature type="region of interest" description="Disordered" evidence="9">
    <location>
        <begin position="1"/>
        <end position="44"/>
    </location>
</feature>
<accession>A0ABD1M896</accession>
<dbReference type="PANTHER" id="PTHR11864:SF0">
    <property type="entry name" value="PRP40 PRE-MRNA PROCESSING FACTOR 40 HOMOLOG A (YEAST)"/>
    <property type="match status" value="1"/>
</dbReference>
<comment type="subcellular location">
    <subcellularLocation>
        <location evidence="1">Nucleus</location>
    </subcellularLocation>
</comment>
<evidence type="ECO:0000259" key="10">
    <source>
        <dbReference type="SMART" id="SM00441"/>
    </source>
</evidence>